<dbReference type="Pfam" id="PF03388">
    <property type="entry name" value="Lectin_leg-like"/>
    <property type="match status" value="1"/>
</dbReference>
<dbReference type="OrthoDB" id="10265193at2759"/>
<feature type="compositionally biased region" description="Basic and acidic residues" evidence="7">
    <location>
        <begin position="240"/>
        <end position="249"/>
    </location>
</feature>
<dbReference type="AlphaFoldDB" id="A0A8H4Q2C3"/>
<accession>A0A8H4Q2C3</accession>
<dbReference type="CDD" id="cd06903">
    <property type="entry name" value="lectin_EMP46_EMP47"/>
    <property type="match status" value="1"/>
</dbReference>
<dbReference type="GO" id="GO:0005789">
    <property type="term" value="C:endoplasmic reticulum membrane"/>
    <property type="evidence" value="ECO:0007669"/>
    <property type="project" value="TreeGrafter"/>
</dbReference>
<keyword evidence="12" id="KW-1185">Reference proteome</keyword>
<keyword evidence="3 9" id="KW-0732">Signal</keyword>
<keyword evidence="11" id="KW-0430">Lectin</keyword>
<keyword evidence="6" id="KW-0175">Coiled coil</keyword>
<proteinExistence type="predicted"/>
<evidence type="ECO:0000256" key="9">
    <source>
        <dbReference type="SAM" id="SignalP"/>
    </source>
</evidence>
<dbReference type="Gene3D" id="2.60.120.200">
    <property type="match status" value="1"/>
</dbReference>
<keyword evidence="5 8" id="KW-0472">Membrane</keyword>
<evidence type="ECO:0000256" key="1">
    <source>
        <dbReference type="ARBA" id="ARBA00004479"/>
    </source>
</evidence>
<sequence length="435" mass="47656">MRAPAFCAALAALLSATKAFDHIIQDLSFGQTGRISPDGNSRVPNYVLTGHPYQPEQLSNKIILTPVAPGNQRGALWAEKPLSRSYFSAHVDFRANGPERGGGNLNVWLVHGGSAVVGSHSIYTVGKFDGLGLVVDAYGGSGGMIRGFLNDGSVDYSQQHDIDRLAFGHCQFSYRNLGRPTTLSLFQTQHSFRVEVDGHLCFETDHASLPSGNFLGVTAATPDTPDSFEIFAMVVSSDAPDSHHEHDGAHLGQQKQPGPPAAAAAPNPPHYDQHQHYQQQYKSPSDEPADHFTTSAAQFRDLHNRLQSLTHHLSSISAELANYDHHNEQRNDQMTKALDALRSRLPAGSDLVARVQDLEKEVRAMRNDMNKGLASHHDSFQDYLSDHHNSLAQTMMLSMPGHGKIIFVIIASQAVLAVGYLLYKRRKASSPKKYL</sequence>
<feature type="transmembrane region" description="Helical" evidence="8">
    <location>
        <begin position="405"/>
        <end position="423"/>
    </location>
</feature>
<organism evidence="11 12">
    <name type="scientific">Ophiocordyceps camponoti-floridani</name>
    <dbReference type="NCBI Taxonomy" id="2030778"/>
    <lineage>
        <taxon>Eukaryota</taxon>
        <taxon>Fungi</taxon>
        <taxon>Dikarya</taxon>
        <taxon>Ascomycota</taxon>
        <taxon>Pezizomycotina</taxon>
        <taxon>Sordariomycetes</taxon>
        <taxon>Hypocreomycetidae</taxon>
        <taxon>Hypocreales</taxon>
        <taxon>Ophiocordycipitaceae</taxon>
        <taxon>Ophiocordyceps</taxon>
    </lineage>
</organism>
<evidence type="ECO:0000256" key="5">
    <source>
        <dbReference type="ARBA" id="ARBA00023136"/>
    </source>
</evidence>
<reference evidence="11 12" key="1">
    <citation type="journal article" date="2020" name="G3 (Bethesda)">
        <title>Genetic Underpinnings of Host Manipulation by Ophiocordyceps as Revealed by Comparative Transcriptomics.</title>
        <authorList>
            <person name="Will I."/>
            <person name="Das B."/>
            <person name="Trinh T."/>
            <person name="Brachmann A."/>
            <person name="Ohm R.A."/>
            <person name="de Bekker C."/>
        </authorList>
    </citation>
    <scope>NUCLEOTIDE SEQUENCE [LARGE SCALE GENOMIC DNA]</scope>
    <source>
        <strain evidence="11 12">EC05</strain>
    </source>
</reference>
<feature type="domain" description="L-type lectin-like" evidence="10">
    <location>
        <begin position="26"/>
        <end position="238"/>
    </location>
</feature>
<dbReference type="GO" id="GO:0005537">
    <property type="term" value="F:D-mannose binding"/>
    <property type="evidence" value="ECO:0007669"/>
    <property type="project" value="TreeGrafter"/>
</dbReference>
<dbReference type="PANTHER" id="PTHR12223:SF28">
    <property type="entry name" value="LECTIN, MANNOSE BINDING 1 LIKE"/>
    <property type="match status" value="1"/>
</dbReference>
<dbReference type="GO" id="GO:0006888">
    <property type="term" value="P:endoplasmic reticulum to Golgi vesicle-mediated transport"/>
    <property type="evidence" value="ECO:0007669"/>
    <property type="project" value="TreeGrafter"/>
</dbReference>
<feature type="signal peptide" evidence="9">
    <location>
        <begin position="1"/>
        <end position="19"/>
    </location>
</feature>
<dbReference type="GO" id="GO:0000139">
    <property type="term" value="C:Golgi membrane"/>
    <property type="evidence" value="ECO:0007669"/>
    <property type="project" value="TreeGrafter"/>
</dbReference>
<dbReference type="InterPro" id="IPR035661">
    <property type="entry name" value="EMP46/EMP47_N"/>
</dbReference>
<dbReference type="EMBL" id="JAACLJ010000007">
    <property type="protein sequence ID" value="KAF4582870.1"/>
    <property type="molecule type" value="Genomic_DNA"/>
</dbReference>
<evidence type="ECO:0000259" key="10">
    <source>
        <dbReference type="PROSITE" id="PS51328"/>
    </source>
</evidence>
<evidence type="ECO:0000256" key="7">
    <source>
        <dbReference type="SAM" id="MobiDB-lite"/>
    </source>
</evidence>
<evidence type="ECO:0000313" key="12">
    <source>
        <dbReference type="Proteomes" id="UP000562929"/>
    </source>
</evidence>
<dbReference type="GO" id="GO:0005793">
    <property type="term" value="C:endoplasmic reticulum-Golgi intermediate compartment"/>
    <property type="evidence" value="ECO:0007669"/>
    <property type="project" value="TreeGrafter"/>
</dbReference>
<dbReference type="InterPro" id="IPR013320">
    <property type="entry name" value="ConA-like_dom_sf"/>
</dbReference>
<feature type="region of interest" description="Disordered" evidence="7">
    <location>
        <begin position="239"/>
        <end position="291"/>
    </location>
</feature>
<evidence type="ECO:0000256" key="4">
    <source>
        <dbReference type="ARBA" id="ARBA00022989"/>
    </source>
</evidence>
<dbReference type="Proteomes" id="UP000562929">
    <property type="component" value="Unassembled WGS sequence"/>
</dbReference>
<keyword evidence="2 8" id="KW-0812">Transmembrane</keyword>
<evidence type="ECO:0000256" key="6">
    <source>
        <dbReference type="SAM" id="Coils"/>
    </source>
</evidence>
<keyword evidence="4 8" id="KW-1133">Transmembrane helix</keyword>
<feature type="coiled-coil region" evidence="6">
    <location>
        <begin position="348"/>
        <end position="375"/>
    </location>
</feature>
<comment type="caution">
    <text evidence="11">The sequence shown here is derived from an EMBL/GenBank/DDBJ whole genome shotgun (WGS) entry which is preliminary data.</text>
</comment>
<dbReference type="InterPro" id="IPR005052">
    <property type="entry name" value="Lectin_leg"/>
</dbReference>
<gene>
    <name evidence="11" type="ORF">GQ602_006014</name>
</gene>
<dbReference type="InterPro" id="IPR051136">
    <property type="entry name" value="Intracellular_Lectin-GPT"/>
</dbReference>
<name>A0A8H4Q2C3_9HYPO</name>
<evidence type="ECO:0000256" key="8">
    <source>
        <dbReference type="SAM" id="Phobius"/>
    </source>
</evidence>
<feature type="chain" id="PRO_5034386167" evidence="9">
    <location>
        <begin position="20"/>
        <end position="435"/>
    </location>
</feature>
<evidence type="ECO:0000313" key="11">
    <source>
        <dbReference type="EMBL" id="KAF4582870.1"/>
    </source>
</evidence>
<protein>
    <submittedName>
        <fullName evidence="11">Legume-like lectin family protein</fullName>
    </submittedName>
</protein>
<evidence type="ECO:0000256" key="2">
    <source>
        <dbReference type="ARBA" id="ARBA00022692"/>
    </source>
</evidence>
<dbReference type="PROSITE" id="PS51328">
    <property type="entry name" value="L_LECTIN_LIKE"/>
    <property type="match status" value="1"/>
</dbReference>
<dbReference type="SUPFAM" id="SSF49899">
    <property type="entry name" value="Concanavalin A-like lectins/glucanases"/>
    <property type="match status" value="1"/>
</dbReference>
<comment type="subcellular location">
    <subcellularLocation>
        <location evidence="1">Membrane</location>
        <topology evidence="1">Single-pass type I membrane protein</topology>
    </subcellularLocation>
</comment>
<dbReference type="GO" id="GO:0030134">
    <property type="term" value="C:COPII-coated ER to Golgi transport vesicle"/>
    <property type="evidence" value="ECO:0007669"/>
    <property type="project" value="TreeGrafter"/>
</dbReference>
<evidence type="ECO:0000256" key="3">
    <source>
        <dbReference type="ARBA" id="ARBA00022729"/>
    </source>
</evidence>
<dbReference type="PANTHER" id="PTHR12223">
    <property type="entry name" value="VESICULAR MANNOSE-BINDING LECTIN"/>
    <property type="match status" value="1"/>
</dbReference>